<dbReference type="Proteomes" id="UP000012589">
    <property type="component" value="Unassembled WGS sequence"/>
</dbReference>
<evidence type="ECO:0000313" key="1">
    <source>
        <dbReference type="EMBL" id="EMZ21356.1"/>
    </source>
</evidence>
<dbReference type="eggNOG" id="ENOG502ZTGS">
    <property type="taxonomic scope" value="Bacteria"/>
</dbReference>
<dbReference type="Gene3D" id="3.60.20.10">
    <property type="entry name" value="Glutamine Phosphoribosylpyrophosphate, subunit 1, domain 1"/>
    <property type="match status" value="1"/>
</dbReference>
<sequence length="191" mass="21621">MSFILSVCGNNYSIMLGDGQETIKNGELYIPVKKDYKKVLSINDNVCIGFAGDTAIVKQIVSELNNYKNSTIRQIKDSILEKVKTKSLNDFGLKYIISGKDDGNFITYYYSNKDNFCEHKFEPCNQAAVVYASPVDVNEKIIENIVKNYVYDNIPRIRTTEQLLGCMCQCIIEVSKVSNTVNDYISGEKIF</sequence>
<gene>
    <name evidence="1" type="ORF">C823_04604</name>
</gene>
<dbReference type="AlphaFoldDB" id="N1ZZN4"/>
<dbReference type="InterPro" id="IPR029055">
    <property type="entry name" value="Ntn_hydrolases_N"/>
</dbReference>
<dbReference type="SUPFAM" id="SSF56235">
    <property type="entry name" value="N-terminal nucleophile aminohydrolases (Ntn hydrolases)"/>
    <property type="match status" value="1"/>
</dbReference>
<keyword evidence="2" id="KW-1185">Reference proteome</keyword>
<dbReference type="EMBL" id="AQFT01000134">
    <property type="protein sequence ID" value="EMZ21356.1"/>
    <property type="molecule type" value="Genomic_DNA"/>
</dbReference>
<reference evidence="1 2" key="1">
    <citation type="journal article" date="2014" name="Genome Announc.">
        <title>Draft genome sequences of the altered schaedler flora, a defined bacterial community from gnotobiotic mice.</title>
        <authorList>
            <person name="Wannemuehler M.J."/>
            <person name="Overstreet A.M."/>
            <person name="Ward D.V."/>
            <person name="Phillips G.J."/>
        </authorList>
    </citation>
    <scope>NUCLEOTIDE SEQUENCE [LARGE SCALE GENOMIC DNA]</scope>
    <source>
        <strain evidence="1 2">ASF492</strain>
    </source>
</reference>
<accession>N1ZZN4</accession>
<comment type="caution">
    <text evidence="1">The sequence shown here is derived from an EMBL/GenBank/DDBJ whole genome shotgun (WGS) entry which is preliminary data.</text>
</comment>
<organism evidence="1 2">
    <name type="scientific">Eubacterium plexicaudatum ASF492</name>
    <dbReference type="NCBI Taxonomy" id="1235802"/>
    <lineage>
        <taxon>Bacteria</taxon>
        <taxon>Bacillati</taxon>
        <taxon>Bacillota</taxon>
        <taxon>Clostridia</taxon>
        <taxon>Eubacteriales</taxon>
        <taxon>Eubacteriaceae</taxon>
        <taxon>Eubacterium</taxon>
    </lineage>
</organism>
<dbReference type="STRING" id="1235802.C823_04604"/>
<proteinExistence type="predicted"/>
<evidence type="ECO:0000313" key="2">
    <source>
        <dbReference type="Proteomes" id="UP000012589"/>
    </source>
</evidence>
<dbReference type="PATRIC" id="fig|1235802.3.peg.4878"/>
<name>N1ZZN4_9FIRM</name>
<protein>
    <submittedName>
        <fullName evidence="1">Uncharacterized protein</fullName>
    </submittedName>
</protein>
<dbReference type="OrthoDB" id="2080509at2"/>
<dbReference type="HOGENOM" id="CLU_1419565_0_0_9"/>